<evidence type="ECO:0008006" key="9">
    <source>
        <dbReference type="Google" id="ProtNLM"/>
    </source>
</evidence>
<dbReference type="InterPro" id="IPR017946">
    <property type="entry name" value="PLC-like_Pdiesterase_TIM-brl"/>
</dbReference>
<feature type="domain" description="SPX" evidence="5">
    <location>
        <begin position="1"/>
        <end position="270"/>
    </location>
</feature>
<dbReference type="AlphaFoldDB" id="A0A8H3TTU4"/>
<gene>
    <name evidence="7" type="ORF">NliqN6_3228</name>
</gene>
<dbReference type="GO" id="GO:0008081">
    <property type="term" value="F:phosphoric diester hydrolase activity"/>
    <property type="evidence" value="ECO:0007669"/>
    <property type="project" value="InterPro"/>
</dbReference>
<dbReference type="InterPro" id="IPR036770">
    <property type="entry name" value="Ankyrin_rpt-contain_sf"/>
</dbReference>
<dbReference type="Proteomes" id="UP000620104">
    <property type="component" value="Unassembled WGS sequence"/>
</dbReference>
<accession>A0A8H3TTU4</accession>
<dbReference type="Pfam" id="PF03009">
    <property type="entry name" value="GDPD"/>
    <property type="match status" value="1"/>
</dbReference>
<evidence type="ECO:0000313" key="7">
    <source>
        <dbReference type="EMBL" id="GHJ86826.1"/>
    </source>
</evidence>
<dbReference type="CDD" id="cd14483">
    <property type="entry name" value="SPX_PHO81_NUC-2_like"/>
    <property type="match status" value="1"/>
</dbReference>
<dbReference type="Pfam" id="PF12796">
    <property type="entry name" value="Ank_2"/>
    <property type="match status" value="2"/>
</dbReference>
<evidence type="ECO:0000256" key="1">
    <source>
        <dbReference type="ARBA" id="ARBA00022737"/>
    </source>
</evidence>
<dbReference type="GO" id="GO:0006629">
    <property type="term" value="P:lipid metabolic process"/>
    <property type="evidence" value="ECO:0007669"/>
    <property type="project" value="InterPro"/>
</dbReference>
<feature type="repeat" description="ANK" evidence="3">
    <location>
        <begin position="418"/>
        <end position="450"/>
    </location>
</feature>
<dbReference type="PROSITE" id="PS51704">
    <property type="entry name" value="GP_PDE"/>
    <property type="match status" value="1"/>
</dbReference>
<feature type="region of interest" description="Disordered" evidence="4">
    <location>
        <begin position="882"/>
        <end position="930"/>
    </location>
</feature>
<name>A0A8H3TTU4_9TREE</name>
<sequence length="1207" mass="133164">MKFGKTIQARQIPGWGPYYLDYKFLKKIINSLASRRPASEASLLALGIRPSSLESAGNQTHGETARDVSGMNSSVVTPFLTPSTEYPPVLDGTLAAAADATMSEVETSLDLSRLPDGTDLPGDAGYSMSNGAARDRDSQRDESFKAHRAVFFFKLGRELEKINAFYLTKERELRLRILTLLTNRKRLLLHLGRSSMSGSNDIDDIGQGTSAGDAVKRSVEWANLEEGWRLFERDLGKLQQFIEINATGFRKILKKWDKRSKSNTKELFLERQVEIQPCFNREYIAKMADIVAANLLDLERGSAHLNTSFLNDLPEALGADGLSLDREVYHDLSETTQTISMDALSDLEFDLERVLSDPSPGAVQEWLRMVRERQQQKRYGDTRIMRLIWRAIGELPQEFLNQILESVDVNFNFIDNINGRNPLHESCISGRAHLVDVCLDRGVSVSSKDAYGRTPLHYAAMYGQGGIAGRLLQKGADAATVDMDGHTPVIQAIISGHEDCVKILVEQAGTSILEPTAISNDLIPLSLACQHGRYEVAKLLLQNGAKVLPNSEGLYPQHLAARAGHAEICQLLVDMCGPDGGGKDRHDKYNMWTPLHHACIGGTARHLACMRVLVSAGCNVDAVDEYGKTPGFYAAWYGQIACLAFLKESGAKLDGTKSPKASAILANLGLGSAGDTPSMTQSPNSDGEDEMGLDGEVDLIPSLSLPPPIIPLRMYGHDFLAKRNLVQVTLGHPITEASSEKTVFPVRLYSRADDDNLLDHWSSLKLVMTSKHDATAMPHSIVLPLADERESFSFHVEDLDTFTLELSLYPTFGSKVIGRAIVLPFTFRKVSDWETLTLPLIDHHLQTIGEVTCHVQCVRPFEGAQLEIGGRVETYWKSTTTAPSGLASQDHARQFQPHRPLSISTSSPSMRSVMHANNQKSQSKDPKESGFITASSLSGDYLHLVVQVTTDYKPVVFFDQHLPYPDLTISPSEVTLEQFLALAKRQQKSAQYTLNQVPKTATTCEWYKAIRSGMCSLEEVLAAVPVHIGTNLEIRYRGRTAAERDGTLRILELNRVADCILHSVYAAAGATRPDGQKRNRRVIFSSFQTTICMTIQLKQPNFAVFYSSFCNISRTSAVGKLEQATSEEESLSVREAVKLAKAQNMLGIVLDLRILTTVPSLVQSVKDAGLLLIAFDFSLSMDNLRRSIGDRAGVDGYMTEDQLTLTA</sequence>
<dbReference type="InterPro" id="IPR057506">
    <property type="entry name" value="C2_GPCPD1"/>
</dbReference>
<feature type="repeat" description="ANK" evidence="3">
    <location>
        <begin position="451"/>
        <end position="483"/>
    </location>
</feature>
<evidence type="ECO:0000256" key="2">
    <source>
        <dbReference type="ARBA" id="ARBA00023043"/>
    </source>
</evidence>
<feature type="region of interest" description="Disordered" evidence="4">
    <location>
        <begin position="112"/>
        <end position="140"/>
    </location>
</feature>
<dbReference type="SUPFAM" id="SSF51695">
    <property type="entry name" value="PLC-like phosphodiesterases"/>
    <property type="match status" value="1"/>
</dbReference>
<dbReference type="SUPFAM" id="SSF48403">
    <property type="entry name" value="Ankyrin repeat"/>
    <property type="match status" value="1"/>
</dbReference>
<organism evidence="7 8">
    <name type="scientific">Naganishia liquefaciens</name>
    <dbReference type="NCBI Taxonomy" id="104408"/>
    <lineage>
        <taxon>Eukaryota</taxon>
        <taxon>Fungi</taxon>
        <taxon>Dikarya</taxon>
        <taxon>Basidiomycota</taxon>
        <taxon>Agaricomycotina</taxon>
        <taxon>Tremellomycetes</taxon>
        <taxon>Filobasidiales</taxon>
        <taxon>Filobasidiaceae</taxon>
        <taxon>Naganishia</taxon>
    </lineage>
</organism>
<feature type="domain" description="GP-PDE" evidence="6">
    <location>
        <begin position="910"/>
        <end position="1207"/>
    </location>
</feature>
<evidence type="ECO:0000256" key="4">
    <source>
        <dbReference type="SAM" id="MobiDB-lite"/>
    </source>
</evidence>
<keyword evidence="1" id="KW-0677">Repeat</keyword>
<feature type="repeat" description="ANK" evidence="3">
    <location>
        <begin position="590"/>
        <end position="625"/>
    </location>
</feature>
<dbReference type="PROSITE" id="PS50088">
    <property type="entry name" value="ANK_REPEAT"/>
    <property type="match status" value="4"/>
</dbReference>
<dbReference type="InterPro" id="IPR004331">
    <property type="entry name" value="SPX_dom"/>
</dbReference>
<dbReference type="Gene3D" id="1.25.40.20">
    <property type="entry name" value="Ankyrin repeat-containing domain"/>
    <property type="match status" value="3"/>
</dbReference>
<dbReference type="PROSITE" id="PS51382">
    <property type="entry name" value="SPX"/>
    <property type="match status" value="1"/>
</dbReference>
<dbReference type="PANTHER" id="PTHR24198:SF165">
    <property type="entry name" value="ANKYRIN REPEAT-CONTAINING PROTEIN-RELATED"/>
    <property type="match status" value="1"/>
</dbReference>
<evidence type="ECO:0000313" key="8">
    <source>
        <dbReference type="Proteomes" id="UP000620104"/>
    </source>
</evidence>
<evidence type="ECO:0000256" key="3">
    <source>
        <dbReference type="PROSITE-ProRule" id="PRU00023"/>
    </source>
</evidence>
<proteinExistence type="predicted"/>
<keyword evidence="2 3" id="KW-0040">ANK repeat</keyword>
<dbReference type="Pfam" id="PF25329">
    <property type="entry name" value="C2_GDE1"/>
    <property type="match status" value="1"/>
</dbReference>
<evidence type="ECO:0000259" key="5">
    <source>
        <dbReference type="PROSITE" id="PS51382"/>
    </source>
</evidence>
<dbReference type="OrthoDB" id="1577640at2759"/>
<dbReference type="Gene3D" id="3.20.20.190">
    <property type="entry name" value="Phosphatidylinositol (PI) phosphodiesterase"/>
    <property type="match status" value="1"/>
</dbReference>
<dbReference type="Pfam" id="PF03105">
    <property type="entry name" value="SPX"/>
    <property type="match status" value="2"/>
</dbReference>
<dbReference type="EMBL" id="BLZA01000019">
    <property type="protein sequence ID" value="GHJ86826.1"/>
    <property type="molecule type" value="Genomic_DNA"/>
</dbReference>
<dbReference type="InterPro" id="IPR030395">
    <property type="entry name" value="GP_PDE_dom"/>
</dbReference>
<dbReference type="InterPro" id="IPR002110">
    <property type="entry name" value="Ankyrin_rpt"/>
</dbReference>
<keyword evidence="8" id="KW-1185">Reference proteome</keyword>
<evidence type="ECO:0000259" key="6">
    <source>
        <dbReference type="PROSITE" id="PS51704"/>
    </source>
</evidence>
<dbReference type="PANTHER" id="PTHR24198">
    <property type="entry name" value="ANKYRIN REPEAT AND PROTEIN KINASE DOMAIN-CONTAINING PROTEIN"/>
    <property type="match status" value="1"/>
</dbReference>
<dbReference type="PROSITE" id="PS50297">
    <property type="entry name" value="ANK_REP_REGION"/>
    <property type="match status" value="3"/>
</dbReference>
<feature type="repeat" description="ANK" evidence="3">
    <location>
        <begin position="520"/>
        <end position="552"/>
    </location>
</feature>
<reference evidence="7" key="1">
    <citation type="submission" date="2020-07" db="EMBL/GenBank/DDBJ databases">
        <title>Draft Genome Sequence of a Deep-Sea Yeast, Naganishia (Cryptococcus) liquefaciens strain N6.</title>
        <authorList>
            <person name="Han Y.W."/>
            <person name="Kajitani R."/>
            <person name="Morimoto H."/>
            <person name="Parhat M."/>
            <person name="Tsubouchi H."/>
            <person name="Bakenova O."/>
            <person name="Ogata M."/>
            <person name="Argunhan B."/>
            <person name="Aoki R."/>
            <person name="Kajiwara S."/>
            <person name="Itoh T."/>
            <person name="Iwasaki H."/>
        </authorList>
    </citation>
    <scope>NUCLEOTIDE SEQUENCE</scope>
    <source>
        <strain evidence="7">N6</strain>
    </source>
</reference>
<comment type="caution">
    <text evidence="7">The sequence shown here is derived from an EMBL/GenBank/DDBJ whole genome shotgun (WGS) entry which is preliminary data.</text>
</comment>
<dbReference type="Pfam" id="PF13637">
    <property type="entry name" value="Ank_4"/>
    <property type="match status" value="1"/>
</dbReference>
<dbReference type="SMART" id="SM00248">
    <property type="entry name" value="ANK"/>
    <property type="match status" value="7"/>
</dbReference>
<protein>
    <recommendedName>
        <fullName evidence="9">Cyclin-dependent protein kinase inhibitor</fullName>
    </recommendedName>
</protein>
<feature type="compositionally biased region" description="Polar residues" evidence="4">
    <location>
        <begin position="902"/>
        <end position="921"/>
    </location>
</feature>